<proteinExistence type="predicted"/>
<evidence type="ECO:0000313" key="2">
    <source>
        <dbReference type="EMBL" id="KAK7289776.1"/>
    </source>
</evidence>
<evidence type="ECO:0000313" key="3">
    <source>
        <dbReference type="Proteomes" id="UP001372338"/>
    </source>
</evidence>
<keyword evidence="1" id="KW-1133">Transmembrane helix</keyword>
<dbReference type="Proteomes" id="UP001372338">
    <property type="component" value="Unassembled WGS sequence"/>
</dbReference>
<organism evidence="2 3">
    <name type="scientific">Crotalaria pallida</name>
    <name type="common">Smooth rattlebox</name>
    <name type="synonym">Crotalaria striata</name>
    <dbReference type="NCBI Taxonomy" id="3830"/>
    <lineage>
        <taxon>Eukaryota</taxon>
        <taxon>Viridiplantae</taxon>
        <taxon>Streptophyta</taxon>
        <taxon>Embryophyta</taxon>
        <taxon>Tracheophyta</taxon>
        <taxon>Spermatophyta</taxon>
        <taxon>Magnoliopsida</taxon>
        <taxon>eudicotyledons</taxon>
        <taxon>Gunneridae</taxon>
        <taxon>Pentapetalae</taxon>
        <taxon>rosids</taxon>
        <taxon>fabids</taxon>
        <taxon>Fabales</taxon>
        <taxon>Fabaceae</taxon>
        <taxon>Papilionoideae</taxon>
        <taxon>50 kb inversion clade</taxon>
        <taxon>genistoids sensu lato</taxon>
        <taxon>core genistoids</taxon>
        <taxon>Crotalarieae</taxon>
        <taxon>Crotalaria</taxon>
    </lineage>
</organism>
<sequence>MANGVLEVLHWSISGLLKTPFMSLVIAADAVGTVFVPYLYLEAYLVVPLGLGYEDLRSVCDGVFEALLGFSTLTDLLALNADQGIYTFSNHLWFFLLGIGFWVYLDELFDNMNYEMMVHHQSVLMKYLSIVSSLVCQRLSTHSVPCILELLALPHRVGCQIYQAESRGSFFNSEGNHIKKVTGGESAVTTGCTNTLCPAALSIVLALGDPF</sequence>
<comment type="caution">
    <text evidence="2">The sequence shown here is derived from an EMBL/GenBank/DDBJ whole genome shotgun (WGS) entry which is preliminary data.</text>
</comment>
<feature type="transmembrane region" description="Helical" evidence="1">
    <location>
        <begin position="21"/>
        <end position="41"/>
    </location>
</feature>
<accession>A0AAN9P9F9</accession>
<feature type="transmembrane region" description="Helical" evidence="1">
    <location>
        <begin position="85"/>
        <end position="105"/>
    </location>
</feature>
<keyword evidence="1" id="KW-0472">Membrane</keyword>
<keyword evidence="3" id="KW-1185">Reference proteome</keyword>
<keyword evidence="1" id="KW-0812">Transmembrane</keyword>
<reference evidence="2 3" key="1">
    <citation type="submission" date="2024-01" db="EMBL/GenBank/DDBJ databases">
        <title>The genomes of 5 underutilized Papilionoideae crops provide insights into root nodulation and disease resistanc.</title>
        <authorList>
            <person name="Yuan L."/>
        </authorList>
    </citation>
    <scope>NUCLEOTIDE SEQUENCE [LARGE SCALE GENOMIC DNA]</scope>
    <source>
        <strain evidence="2">ZHUSHIDOU_FW_LH</strain>
        <tissue evidence="2">Leaf</tissue>
    </source>
</reference>
<protein>
    <submittedName>
        <fullName evidence="2">Uncharacterized protein</fullName>
    </submittedName>
</protein>
<evidence type="ECO:0000256" key="1">
    <source>
        <dbReference type="SAM" id="Phobius"/>
    </source>
</evidence>
<gene>
    <name evidence="2" type="ORF">RIF29_03708</name>
</gene>
<name>A0AAN9P9F9_CROPI</name>
<dbReference type="AlphaFoldDB" id="A0AAN9P9F9"/>
<dbReference type="EMBL" id="JAYWIO010000001">
    <property type="protein sequence ID" value="KAK7289776.1"/>
    <property type="molecule type" value="Genomic_DNA"/>
</dbReference>